<comment type="similarity">
    <text evidence="2">Belongs to the major facilitator superfamily. Bcr/CmlA family.</text>
</comment>
<dbReference type="PROSITE" id="PS50850">
    <property type="entry name" value="MFS"/>
    <property type="match status" value="1"/>
</dbReference>
<dbReference type="AlphaFoldDB" id="A0A4P7UF01"/>
<feature type="transmembrane region" description="Helical" evidence="8">
    <location>
        <begin position="363"/>
        <end position="382"/>
    </location>
</feature>
<feature type="transmembrane region" description="Helical" evidence="8">
    <location>
        <begin position="67"/>
        <end position="90"/>
    </location>
</feature>
<name>A0A4P7UF01_DESDE</name>
<gene>
    <name evidence="10" type="ORF">DDIC_00730</name>
</gene>
<feature type="transmembrane region" description="Helical" evidence="8">
    <location>
        <begin position="102"/>
        <end position="121"/>
    </location>
</feature>
<feature type="transmembrane region" description="Helical" evidence="8">
    <location>
        <begin position="276"/>
        <end position="294"/>
    </location>
</feature>
<evidence type="ECO:0000313" key="11">
    <source>
        <dbReference type="Proteomes" id="UP000297065"/>
    </source>
</evidence>
<dbReference type="SUPFAM" id="SSF103473">
    <property type="entry name" value="MFS general substrate transporter"/>
    <property type="match status" value="1"/>
</dbReference>
<feature type="transmembrane region" description="Helical" evidence="8">
    <location>
        <begin position="306"/>
        <end position="327"/>
    </location>
</feature>
<feature type="transmembrane region" description="Helical" evidence="8">
    <location>
        <begin position="240"/>
        <end position="264"/>
    </location>
</feature>
<keyword evidence="5 8" id="KW-0812">Transmembrane</keyword>
<feature type="transmembrane region" description="Helical" evidence="8">
    <location>
        <begin position="394"/>
        <end position="415"/>
    </location>
</feature>
<evidence type="ECO:0000313" key="10">
    <source>
        <dbReference type="EMBL" id="QCC84425.1"/>
    </source>
</evidence>
<dbReference type="CDD" id="cd17320">
    <property type="entry name" value="MFS_MdfA_MDR_like"/>
    <property type="match status" value="1"/>
</dbReference>
<evidence type="ECO:0000256" key="4">
    <source>
        <dbReference type="ARBA" id="ARBA00022475"/>
    </source>
</evidence>
<feature type="transmembrane region" description="Helical" evidence="8">
    <location>
        <begin position="333"/>
        <end position="351"/>
    </location>
</feature>
<dbReference type="GO" id="GO:0042910">
    <property type="term" value="F:xenobiotic transmembrane transporter activity"/>
    <property type="evidence" value="ECO:0007669"/>
    <property type="project" value="InterPro"/>
</dbReference>
<dbReference type="EMBL" id="CP036295">
    <property type="protein sequence ID" value="QCC84425.1"/>
    <property type="molecule type" value="Genomic_DNA"/>
</dbReference>
<comment type="subcellular location">
    <subcellularLocation>
        <location evidence="1">Cell membrane</location>
        <topology evidence="1">Multi-pass membrane protein</topology>
    </subcellularLocation>
</comment>
<keyword evidence="3" id="KW-0813">Transport</keyword>
<evidence type="ECO:0000256" key="8">
    <source>
        <dbReference type="SAM" id="Phobius"/>
    </source>
</evidence>
<feature type="transmembrane region" description="Helical" evidence="8">
    <location>
        <begin position="127"/>
        <end position="148"/>
    </location>
</feature>
<dbReference type="OrthoDB" id="9814303at2"/>
<evidence type="ECO:0000256" key="6">
    <source>
        <dbReference type="ARBA" id="ARBA00022989"/>
    </source>
</evidence>
<evidence type="ECO:0000256" key="5">
    <source>
        <dbReference type="ARBA" id="ARBA00022692"/>
    </source>
</evidence>
<dbReference type="NCBIfam" id="TIGR00710">
    <property type="entry name" value="efflux_Bcr_CflA"/>
    <property type="match status" value="1"/>
</dbReference>
<evidence type="ECO:0000256" key="7">
    <source>
        <dbReference type="ARBA" id="ARBA00023136"/>
    </source>
</evidence>
<dbReference type="Proteomes" id="UP000297065">
    <property type="component" value="Chromosome"/>
</dbReference>
<organism evidence="10 11">
    <name type="scientific">Desulfovibrio desulfuricans</name>
    <dbReference type="NCBI Taxonomy" id="876"/>
    <lineage>
        <taxon>Bacteria</taxon>
        <taxon>Pseudomonadati</taxon>
        <taxon>Thermodesulfobacteriota</taxon>
        <taxon>Desulfovibrionia</taxon>
        <taxon>Desulfovibrionales</taxon>
        <taxon>Desulfovibrionaceae</taxon>
        <taxon>Desulfovibrio</taxon>
    </lineage>
</organism>
<dbReference type="FunFam" id="1.20.1720.10:FF:000005">
    <property type="entry name" value="Bcr/CflA family efflux transporter"/>
    <property type="match status" value="1"/>
</dbReference>
<feature type="transmembrane region" description="Helical" evidence="8">
    <location>
        <begin position="160"/>
        <end position="184"/>
    </location>
</feature>
<dbReference type="InterPro" id="IPR036259">
    <property type="entry name" value="MFS_trans_sf"/>
</dbReference>
<evidence type="ECO:0000256" key="1">
    <source>
        <dbReference type="ARBA" id="ARBA00004651"/>
    </source>
</evidence>
<feature type="transmembrane region" description="Helical" evidence="8">
    <location>
        <begin position="34"/>
        <end position="55"/>
    </location>
</feature>
<accession>A0A4P7UF01</accession>
<evidence type="ECO:0000259" key="9">
    <source>
        <dbReference type="PROSITE" id="PS50850"/>
    </source>
</evidence>
<sequence length="433" mass="45073">MNITVAHVKRKLMRITENDYIAGAGARLPRRRRLFLALLLGLMAAFGPLCTDTYLPSLPVLAADLSISTATTQLTITACLLGMALGQLFVGPLSDSTGRRKPLFVALMFFTLASVCCAAARSGNSFIALRFAQGLGGAGGIVLARAMACDLFRGAELTNFMSLLMVVNGIAPITGPLLGGWLASMAGWPSIFYFLTGFGVLLIVLSALGLPETLPQGMRRDGGLRASWTAMGALLRQKPFMCYVGVQGFTMGGFFGYVAASPFVLQGMYGLSPKTYSILFGCNALSLMFFAFGTARNARRLGEARLLRIGNTLRAVACLGVLAVTVVTPASPVPLLIGLFFMIALQGMTLPTSFTLGISAQNVGAGTASGILGVSVFIFGALTSPLVGLAGGGTALPLGIVCAVTGVASALLGYVGDRELKKLRESSGAEAQP</sequence>
<feature type="transmembrane region" description="Helical" evidence="8">
    <location>
        <begin position="190"/>
        <end position="210"/>
    </location>
</feature>
<dbReference type="GO" id="GO:1990961">
    <property type="term" value="P:xenobiotic detoxification by transmembrane export across the plasma membrane"/>
    <property type="evidence" value="ECO:0007669"/>
    <property type="project" value="InterPro"/>
</dbReference>
<keyword evidence="4" id="KW-1003">Cell membrane</keyword>
<dbReference type="PANTHER" id="PTHR23502:SF132">
    <property type="entry name" value="POLYAMINE TRANSPORTER 2-RELATED"/>
    <property type="match status" value="1"/>
</dbReference>
<feature type="domain" description="Major facilitator superfamily (MFS) profile" evidence="9">
    <location>
        <begin position="33"/>
        <end position="421"/>
    </location>
</feature>
<keyword evidence="6 8" id="KW-1133">Transmembrane helix</keyword>
<proteinExistence type="inferred from homology"/>
<protein>
    <submittedName>
        <fullName evidence="10">Bcr/CflA family efflux MFS transporter</fullName>
    </submittedName>
</protein>
<dbReference type="InterPro" id="IPR011701">
    <property type="entry name" value="MFS"/>
</dbReference>
<dbReference type="InterPro" id="IPR020846">
    <property type="entry name" value="MFS_dom"/>
</dbReference>
<evidence type="ECO:0000256" key="3">
    <source>
        <dbReference type="ARBA" id="ARBA00022448"/>
    </source>
</evidence>
<keyword evidence="7 8" id="KW-0472">Membrane</keyword>
<dbReference type="InterPro" id="IPR004812">
    <property type="entry name" value="Efflux_drug-R_Bcr/CmlA"/>
</dbReference>
<dbReference type="Pfam" id="PF07690">
    <property type="entry name" value="MFS_1"/>
    <property type="match status" value="1"/>
</dbReference>
<evidence type="ECO:0000256" key="2">
    <source>
        <dbReference type="ARBA" id="ARBA00006236"/>
    </source>
</evidence>
<dbReference type="Gene3D" id="1.20.1720.10">
    <property type="entry name" value="Multidrug resistance protein D"/>
    <property type="match status" value="1"/>
</dbReference>
<dbReference type="GO" id="GO:0005886">
    <property type="term" value="C:plasma membrane"/>
    <property type="evidence" value="ECO:0007669"/>
    <property type="project" value="UniProtKB-SubCell"/>
</dbReference>
<reference evidence="10 11" key="1">
    <citation type="submission" date="2019-02" db="EMBL/GenBank/DDBJ databases">
        <title>Complete Genome Sequence of Desulfovibrio desulfuricans IC1, a Sulfonate Utilizing Anaerobe.</title>
        <authorList>
            <person name="Day L.A."/>
            <person name="De Leon K.B."/>
            <person name="Wall J.D."/>
        </authorList>
    </citation>
    <scope>NUCLEOTIDE SEQUENCE [LARGE SCALE GENOMIC DNA]</scope>
    <source>
        <strain evidence="10 11">IC1</strain>
    </source>
</reference>
<dbReference type="PANTHER" id="PTHR23502">
    <property type="entry name" value="MAJOR FACILITATOR SUPERFAMILY"/>
    <property type="match status" value="1"/>
</dbReference>